<dbReference type="Proteomes" id="UP000011717">
    <property type="component" value="Unassembled WGS sequence"/>
</dbReference>
<name>M2SC47_9SPHN</name>
<protein>
    <recommendedName>
        <fullName evidence="3">(2Fe-2S) ferredoxin domain-containing protein</fullName>
    </recommendedName>
</protein>
<reference evidence="1 2" key="1">
    <citation type="journal article" date="2013" name="Genome Announc.">
        <title>Draft Genome Sequence of Strain JLT2015T, Belonging to the Family Sphingomonadaceae of the Alphaproteobacteria.</title>
        <authorList>
            <person name="Tang K."/>
            <person name="Liu K."/>
            <person name="Li S."/>
            <person name="Jiao N."/>
        </authorList>
    </citation>
    <scope>NUCLEOTIDE SEQUENCE [LARGE SCALE GENOMIC DNA]</scope>
    <source>
        <strain evidence="1 2">JLT2015</strain>
    </source>
</reference>
<evidence type="ECO:0008006" key="3">
    <source>
        <dbReference type="Google" id="ProtNLM"/>
    </source>
</evidence>
<sequence length="101" mass="10787">MKPVRARWNGAILVCGKCSKKVKGGFGRGGRKPLAKALRKHCRIAKGHEGHVGIVETKCLDICPKGAVVALNSAQTGLWHIVQPGADLDEVAHTLNLDCPK</sequence>
<evidence type="ECO:0000313" key="1">
    <source>
        <dbReference type="EMBL" id="EMD82940.1"/>
    </source>
</evidence>
<evidence type="ECO:0000313" key="2">
    <source>
        <dbReference type="Proteomes" id="UP000011717"/>
    </source>
</evidence>
<dbReference type="AlphaFoldDB" id="M2SC47"/>
<proteinExistence type="predicted"/>
<dbReference type="EMBL" id="AMRV01000004">
    <property type="protein sequence ID" value="EMD82940.1"/>
    <property type="molecule type" value="Genomic_DNA"/>
</dbReference>
<organism evidence="1 2">
    <name type="scientific">Pacificimonas flava</name>
    <dbReference type="NCBI Taxonomy" id="1234595"/>
    <lineage>
        <taxon>Bacteria</taxon>
        <taxon>Pseudomonadati</taxon>
        <taxon>Pseudomonadota</taxon>
        <taxon>Alphaproteobacteria</taxon>
        <taxon>Sphingomonadales</taxon>
        <taxon>Sphingosinicellaceae</taxon>
        <taxon>Pacificimonas</taxon>
    </lineage>
</organism>
<dbReference type="RefSeq" id="WP_008601564.1">
    <property type="nucleotide sequence ID" value="NZ_AMRV01000004.1"/>
</dbReference>
<dbReference type="Gene3D" id="3.40.30.10">
    <property type="entry name" value="Glutaredoxin"/>
    <property type="match status" value="1"/>
</dbReference>
<keyword evidence="2" id="KW-1185">Reference proteome</keyword>
<accession>M2SC47</accession>
<gene>
    <name evidence="1" type="ORF">C725_1538</name>
</gene>
<comment type="caution">
    <text evidence="1">The sequence shown here is derived from an EMBL/GenBank/DDBJ whole genome shotgun (WGS) entry which is preliminary data.</text>
</comment>